<name>K3X5N3_GLOUD</name>
<dbReference type="HOGENOM" id="CLU_038324_0_0_1"/>
<dbReference type="SUPFAM" id="SSF52047">
    <property type="entry name" value="RNI-like"/>
    <property type="match status" value="2"/>
</dbReference>
<dbReference type="Gene3D" id="3.80.10.10">
    <property type="entry name" value="Ribonuclease Inhibitor"/>
    <property type="match status" value="3"/>
</dbReference>
<dbReference type="InterPro" id="IPR032675">
    <property type="entry name" value="LRR_dom_sf"/>
</dbReference>
<dbReference type="SMART" id="SM00368">
    <property type="entry name" value="LRR_RI"/>
    <property type="match status" value="6"/>
</dbReference>
<reference evidence="3" key="1">
    <citation type="journal article" date="2010" name="Genome Biol.">
        <title>Genome sequence of the necrotrophic plant pathogen Pythium ultimum reveals original pathogenicity mechanisms and effector repertoire.</title>
        <authorList>
            <person name="Levesque C.A."/>
            <person name="Brouwer H."/>
            <person name="Cano L."/>
            <person name="Hamilton J.P."/>
            <person name="Holt C."/>
            <person name="Huitema E."/>
            <person name="Raffaele S."/>
            <person name="Robideau G.P."/>
            <person name="Thines M."/>
            <person name="Win J."/>
            <person name="Zerillo M.M."/>
            <person name="Beakes G.W."/>
            <person name="Boore J.L."/>
            <person name="Busam D."/>
            <person name="Dumas B."/>
            <person name="Ferriera S."/>
            <person name="Fuerstenberg S.I."/>
            <person name="Gachon C.M."/>
            <person name="Gaulin E."/>
            <person name="Govers F."/>
            <person name="Grenville-Briggs L."/>
            <person name="Horner N."/>
            <person name="Hostetler J."/>
            <person name="Jiang R.H."/>
            <person name="Johnson J."/>
            <person name="Krajaejun T."/>
            <person name="Lin H."/>
            <person name="Meijer H.J."/>
            <person name="Moore B."/>
            <person name="Morris P."/>
            <person name="Phuntmart V."/>
            <person name="Puiu D."/>
            <person name="Shetty J."/>
            <person name="Stajich J.E."/>
            <person name="Tripathy S."/>
            <person name="Wawra S."/>
            <person name="van West P."/>
            <person name="Whitty B.R."/>
            <person name="Coutinho P.M."/>
            <person name="Henrissat B."/>
            <person name="Martin F."/>
            <person name="Thomas P.D."/>
            <person name="Tyler B.M."/>
            <person name="De Vries R.P."/>
            <person name="Kamoun S."/>
            <person name="Yandell M."/>
            <person name="Tisserat N."/>
            <person name="Buell C.R."/>
        </authorList>
    </citation>
    <scope>NUCLEOTIDE SEQUENCE</scope>
    <source>
        <strain evidence="3">DAOM:BR144</strain>
    </source>
</reference>
<dbReference type="OMA" id="DAMKNSC"/>
<dbReference type="Proteomes" id="UP000019132">
    <property type="component" value="Unassembled WGS sequence"/>
</dbReference>
<dbReference type="Pfam" id="PF13516">
    <property type="entry name" value="LRR_6"/>
    <property type="match status" value="1"/>
</dbReference>
<reference evidence="2" key="3">
    <citation type="submission" date="2015-02" db="UniProtKB">
        <authorList>
            <consortium name="EnsemblProtists"/>
        </authorList>
    </citation>
    <scope>IDENTIFICATION</scope>
    <source>
        <strain evidence="2">DAOM BR144</strain>
    </source>
</reference>
<keyword evidence="3" id="KW-1185">Reference proteome</keyword>
<dbReference type="EnsemblProtists" id="PYU1_T012532">
    <property type="protein sequence ID" value="PYU1_T012532"/>
    <property type="gene ID" value="PYU1_G012506"/>
</dbReference>
<dbReference type="InterPro" id="IPR001611">
    <property type="entry name" value="Leu-rich_rpt"/>
</dbReference>
<dbReference type="STRING" id="431595.K3X5N3"/>
<dbReference type="PANTHER" id="PTHR24111">
    <property type="entry name" value="LEUCINE-RICH REPEAT-CONTAINING PROTEIN 34"/>
    <property type="match status" value="1"/>
</dbReference>
<dbReference type="PANTHER" id="PTHR24111:SF0">
    <property type="entry name" value="LEUCINE-RICH REPEAT-CONTAINING PROTEIN"/>
    <property type="match status" value="1"/>
</dbReference>
<proteinExistence type="predicted"/>
<sequence length="589" mass="64636">MAAKSFIHTNEKLDAALLTAILNKVSADCSIQSLRITHACLAPSLVVQIADFLERNATLTHIDLSGNTIGVHGATCLAASIAKNDISRLTTLTLSNCGLSNESLTPWIEFFRNEKTTGSKSFTELNLSGNQLDEDSSTLLTELVQAVAIPGVRFDLRKNRLSDANIHELAAALMANRNIVGLRLEGNQQDEDDDTTLRQHKKIEFYLRDNRKQLQRKHTVEKIQQIQHSALAVECCHFDGVALSITDAELLKVALSQTRSVTDLRFASNALPAEGTKRILQGLHTNTSVRKLAIIDNNIGTIGMHALSVLLRCHEQRQTQHVQCKKKSAKKITTIAKPTMPSQSALQSVTVSNSIHLTLENGLLEPITRRTASALHYSLAHHAAITSLCLANCGLTDHDIGAIVSGIARHAQLEELDVRNNAFGDHSVHVFARMLRRCSRFYRLDLSNNRLTLPELLPIAHAASSHPALRILLLGRFISPPSPPSPSPSSPRDTVALRNSMDAIASILQTSASLMLVELRTWPQSAAIAQCVADMNVLLQDRNGTLATLPRNLQAQHDAELHTQRCRFRALVRIEAERVIAQLGGNLQK</sequence>
<protein>
    <submittedName>
        <fullName evidence="2">Uncharacterized protein</fullName>
    </submittedName>
</protein>
<keyword evidence="1" id="KW-0677">Repeat</keyword>
<dbReference type="eggNOG" id="KOG4308">
    <property type="taxonomic scope" value="Eukaryota"/>
</dbReference>
<evidence type="ECO:0000313" key="3">
    <source>
        <dbReference type="Proteomes" id="UP000019132"/>
    </source>
</evidence>
<evidence type="ECO:0000313" key="2">
    <source>
        <dbReference type="EnsemblProtists" id="PYU1_T012532"/>
    </source>
</evidence>
<accession>K3X5N3</accession>
<dbReference type="VEuPathDB" id="FungiDB:PYU1_G012506"/>
<reference evidence="3" key="2">
    <citation type="submission" date="2010-04" db="EMBL/GenBank/DDBJ databases">
        <authorList>
            <person name="Buell R."/>
            <person name="Hamilton J."/>
            <person name="Hostetler J."/>
        </authorList>
    </citation>
    <scope>NUCLEOTIDE SEQUENCE [LARGE SCALE GENOMIC DNA]</scope>
    <source>
        <strain evidence="3">DAOM:BR144</strain>
    </source>
</reference>
<evidence type="ECO:0000256" key="1">
    <source>
        <dbReference type="ARBA" id="ARBA00022737"/>
    </source>
</evidence>
<organism evidence="2 3">
    <name type="scientific">Globisporangium ultimum (strain ATCC 200006 / CBS 805.95 / DAOM BR144)</name>
    <name type="common">Pythium ultimum</name>
    <dbReference type="NCBI Taxonomy" id="431595"/>
    <lineage>
        <taxon>Eukaryota</taxon>
        <taxon>Sar</taxon>
        <taxon>Stramenopiles</taxon>
        <taxon>Oomycota</taxon>
        <taxon>Peronosporomycetes</taxon>
        <taxon>Pythiales</taxon>
        <taxon>Pythiaceae</taxon>
        <taxon>Globisporangium</taxon>
    </lineage>
</organism>
<dbReference type="EMBL" id="GL376612">
    <property type="status" value="NOT_ANNOTATED_CDS"/>
    <property type="molecule type" value="Genomic_DNA"/>
</dbReference>
<dbReference type="InterPro" id="IPR052201">
    <property type="entry name" value="LRR-containing_regulator"/>
</dbReference>
<dbReference type="InParanoid" id="K3X5N3"/>
<dbReference type="AlphaFoldDB" id="K3X5N3"/>